<dbReference type="NCBIfam" id="NF041646">
    <property type="entry name" value="VC0807_fam"/>
    <property type="match status" value="1"/>
</dbReference>
<keyword evidence="1" id="KW-0812">Transmembrane</keyword>
<keyword evidence="1" id="KW-1133">Transmembrane helix</keyword>
<feature type="transmembrane region" description="Helical" evidence="1">
    <location>
        <begin position="58"/>
        <end position="77"/>
    </location>
</feature>
<protein>
    <recommendedName>
        <fullName evidence="4">Transmembrane protein</fullName>
    </recommendedName>
</protein>
<evidence type="ECO:0000256" key="1">
    <source>
        <dbReference type="SAM" id="Phobius"/>
    </source>
</evidence>
<comment type="caution">
    <text evidence="2">The sequence shown here is derived from an EMBL/GenBank/DDBJ whole genome shotgun (WGS) entry which is preliminary data.</text>
</comment>
<evidence type="ECO:0000313" key="2">
    <source>
        <dbReference type="EMBL" id="KVG67177.1"/>
    </source>
</evidence>
<dbReference type="AlphaFoldDB" id="A0A103RG63"/>
<feature type="transmembrane region" description="Helical" evidence="1">
    <location>
        <begin position="32"/>
        <end position="51"/>
    </location>
</feature>
<sequence>MKARAGLALELVVNLLLPWVAYHFAHPHFGETGALYASAIPPVVWSIVEFVRARRVDAVSAVVLFGIALSIVAMALGGSPRALLMRESFASGAIGIIFLLSLVRERPLIFYLTRATVARQMAGGAARFEAAWDEQPVLRQTLRLMTFAWGAGLSIEMLLRCWMVVNWPVERVLVVSPIAGYSIFAGLLMWTFWYRRRMRTRNSVDIPTREGFTEPAGR</sequence>
<name>A0A103RG63_9BURK</name>
<keyword evidence="1" id="KW-0472">Membrane</keyword>
<dbReference type="RefSeq" id="WP_059752130.1">
    <property type="nucleotide sequence ID" value="NZ_CP013416.1"/>
</dbReference>
<accession>A0A103RG63</accession>
<organism evidence="2 3">
    <name type="scientific">Burkholderia ubonensis</name>
    <dbReference type="NCBI Taxonomy" id="101571"/>
    <lineage>
        <taxon>Bacteria</taxon>
        <taxon>Pseudomonadati</taxon>
        <taxon>Pseudomonadota</taxon>
        <taxon>Betaproteobacteria</taxon>
        <taxon>Burkholderiales</taxon>
        <taxon>Burkholderiaceae</taxon>
        <taxon>Burkholderia</taxon>
        <taxon>Burkholderia cepacia complex</taxon>
    </lineage>
</organism>
<gene>
    <name evidence="2" type="ORF">WJ33_25655</name>
</gene>
<dbReference type="Proteomes" id="UP000064029">
    <property type="component" value="Unassembled WGS sequence"/>
</dbReference>
<feature type="transmembrane region" description="Helical" evidence="1">
    <location>
        <begin position="144"/>
        <end position="165"/>
    </location>
</feature>
<proteinExistence type="predicted"/>
<feature type="transmembrane region" description="Helical" evidence="1">
    <location>
        <begin position="7"/>
        <end position="26"/>
    </location>
</feature>
<evidence type="ECO:0000313" key="3">
    <source>
        <dbReference type="Proteomes" id="UP000064029"/>
    </source>
</evidence>
<feature type="transmembrane region" description="Helical" evidence="1">
    <location>
        <begin position="83"/>
        <end position="103"/>
    </location>
</feature>
<dbReference type="EMBL" id="LOXM01000126">
    <property type="protein sequence ID" value="KVG67177.1"/>
    <property type="molecule type" value="Genomic_DNA"/>
</dbReference>
<feature type="transmembrane region" description="Helical" evidence="1">
    <location>
        <begin position="171"/>
        <end position="193"/>
    </location>
</feature>
<reference evidence="2 3" key="1">
    <citation type="submission" date="2015-11" db="EMBL/GenBank/DDBJ databases">
        <title>Expanding the genomic diversity of Burkholderia species for the development of highly accurate diagnostics.</title>
        <authorList>
            <person name="Sahl J."/>
            <person name="Keim P."/>
            <person name="Wagner D."/>
        </authorList>
    </citation>
    <scope>NUCLEOTIDE SEQUENCE [LARGE SCALE GENOMIC DNA]</scope>
    <source>
        <strain evidence="2 3">MSMB2036</strain>
    </source>
</reference>
<dbReference type="OrthoDB" id="7062026at2"/>
<evidence type="ECO:0008006" key="4">
    <source>
        <dbReference type="Google" id="ProtNLM"/>
    </source>
</evidence>